<gene>
    <name evidence="1" type="ORF">BofuT4_P021650.1</name>
</gene>
<sequence length="143" mass="16238">MSVYSIFSVGLRLSLWHSSWRYGWIRPRRCFKRLFLGVTMHPLSLLHRSKARRNLVGSGGKLGLRTTRNRIVAISGMGFKVDHQHNKWDVDKGVKEGSTGEEKRRSQQLYREAGIDGPSMIQLVVCECDNYGGPTNDSFPMGL</sequence>
<accession>G2YHB2</accession>
<dbReference type="InParanoid" id="G2YHB2"/>
<evidence type="ECO:0000313" key="2">
    <source>
        <dbReference type="Proteomes" id="UP000008177"/>
    </source>
</evidence>
<protein>
    <submittedName>
        <fullName evidence="1">Uncharacterized protein</fullName>
    </submittedName>
</protein>
<proteinExistence type="predicted"/>
<name>G2YHB2_BOTF4</name>
<evidence type="ECO:0000313" key="1">
    <source>
        <dbReference type="EMBL" id="CCD34929.1"/>
    </source>
</evidence>
<dbReference type="EMBL" id="FQ790335">
    <property type="protein sequence ID" value="CCD34929.1"/>
    <property type="molecule type" value="Genomic_DNA"/>
</dbReference>
<dbReference type="Proteomes" id="UP000008177">
    <property type="component" value="Unplaced contigs"/>
</dbReference>
<reference evidence="2" key="1">
    <citation type="journal article" date="2011" name="PLoS Genet.">
        <title>Genomic analysis of the necrotrophic fungal pathogens Sclerotinia sclerotiorum and Botrytis cinerea.</title>
        <authorList>
            <person name="Amselem J."/>
            <person name="Cuomo C.A."/>
            <person name="van Kan J.A."/>
            <person name="Viaud M."/>
            <person name="Benito E.P."/>
            <person name="Couloux A."/>
            <person name="Coutinho P.M."/>
            <person name="de Vries R.P."/>
            <person name="Dyer P.S."/>
            <person name="Fillinger S."/>
            <person name="Fournier E."/>
            <person name="Gout L."/>
            <person name="Hahn M."/>
            <person name="Kohn L."/>
            <person name="Lapalu N."/>
            <person name="Plummer K.M."/>
            <person name="Pradier J.M."/>
            <person name="Quevillon E."/>
            <person name="Sharon A."/>
            <person name="Simon A."/>
            <person name="ten Have A."/>
            <person name="Tudzynski B."/>
            <person name="Tudzynski P."/>
            <person name="Wincker P."/>
            <person name="Andrew M."/>
            <person name="Anthouard V."/>
            <person name="Beever R.E."/>
            <person name="Beffa R."/>
            <person name="Benoit I."/>
            <person name="Bouzid O."/>
            <person name="Brault B."/>
            <person name="Chen Z."/>
            <person name="Choquer M."/>
            <person name="Collemare J."/>
            <person name="Cotton P."/>
            <person name="Danchin E.G."/>
            <person name="Da Silva C."/>
            <person name="Gautier A."/>
            <person name="Giraud C."/>
            <person name="Giraud T."/>
            <person name="Gonzalez C."/>
            <person name="Grossetete S."/>
            <person name="Guldener U."/>
            <person name="Henrissat B."/>
            <person name="Howlett B.J."/>
            <person name="Kodira C."/>
            <person name="Kretschmer M."/>
            <person name="Lappartient A."/>
            <person name="Leroch M."/>
            <person name="Levis C."/>
            <person name="Mauceli E."/>
            <person name="Neuveglise C."/>
            <person name="Oeser B."/>
            <person name="Pearson M."/>
            <person name="Poulain J."/>
            <person name="Poussereau N."/>
            <person name="Quesneville H."/>
            <person name="Rascle C."/>
            <person name="Schumacher J."/>
            <person name="Segurens B."/>
            <person name="Sexton A."/>
            <person name="Silva E."/>
            <person name="Sirven C."/>
            <person name="Soanes D.M."/>
            <person name="Talbot N.J."/>
            <person name="Templeton M."/>
            <person name="Yandava C."/>
            <person name="Yarden O."/>
            <person name="Zeng Q."/>
            <person name="Rollins J.A."/>
            <person name="Lebrun M.H."/>
            <person name="Dickman M."/>
        </authorList>
    </citation>
    <scope>NUCLEOTIDE SEQUENCE [LARGE SCALE GENOMIC DNA]</scope>
    <source>
        <strain evidence="2">T4</strain>
    </source>
</reference>
<dbReference type="HOGENOM" id="CLU_1805884_0_0_1"/>
<organism evidence="1 2">
    <name type="scientific">Botryotinia fuckeliana (strain T4)</name>
    <name type="common">Noble rot fungus</name>
    <name type="synonym">Botrytis cinerea</name>
    <dbReference type="NCBI Taxonomy" id="999810"/>
    <lineage>
        <taxon>Eukaryota</taxon>
        <taxon>Fungi</taxon>
        <taxon>Dikarya</taxon>
        <taxon>Ascomycota</taxon>
        <taxon>Pezizomycotina</taxon>
        <taxon>Leotiomycetes</taxon>
        <taxon>Helotiales</taxon>
        <taxon>Sclerotiniaceae</taxon>
        <taxon>Botrytis</taxon>
    </lineage>
</organism>
<dbReference type="AlphaFoldDB" id="G2YHB2"/>